<dbReference type="InterPro" id="IPR013520">
    <property type="entry name" value="Ribonucl_H"/>
</dbReference>
<dbReference type="GO" id="GO:0004527">
    <property type="term" value="F:exonuclease activity"/>
    <property type="evidence" value="ECO:0007669"/>
    <property type="project" value="UniProtKB-KW"/>
</dbReference>
<dbReference type="SMART" id="SM00479">
    <property type="entry name" value="EXOIII"/>
    <property type="match status" value="1"/>
</dbReference>
<keyword evidence="2" id="KW-0540">Nuclease</keyword>
<name>A0ABV1HNR2_9FIRM</name>
<gene>
    <name evidence="2" type="ORF">WMO41_12435</name>
</gene>
<dbReference type="InterPro" id="IPR012337">
    <property type="entry name" value="RNaseH-like_sf"/>
</dbReference>
<comment type="caution">
    <text evidence="2">The sequence shown here is derived from an EMBL/GenBank/DDBJ whole genome shotgun (WGS) entry which is preliminary data.</text>
</comment>
<evidence type="ECO:0000259" key="1">
    <source>
        <dbReference type="SMART" id="SM00479"/>
    </source>
</evidence>
<dbReference type="InterPro" id="IPR006054">
    <property type="entry name" value="DnaQ"/>
</dbReference>
<reference evidence="2 3" key="1">
    <citation type="submission" date="2024-03" db="EMBL/GenBank/DDBJ databases">
        <title>Human intestinal bacterial collection.</title>
        <authorList>
            <person name="Pauvert C."/>
            <person name="Hitch T.C.A."/>
            <person name="Clavel T."/>
        </authorList>
    </citation>
    <scope>NUCLEOTIDE SEQUENCE [LARGE SCALE GENOMIC DNA]</scope>
    <source>
        <strain evidence="2 3">CLA-AP-H27</strain>
    </source>
</reference>
<keyword evidence="2" id="KW-0269">Exonuclease</keyword>
<dbReference type="PANTHER" id="PTHR30231">
    <property type="entry name" value="DNA POLYMERASE III SUBUNIT EPSILON"/>
    <property type="match status" value="1"/>
</dbReference>
<dbReference type="Proteomes" id="UP001437460">
    <property type="component" value="Unassembled WGS sequence"/>
</dbReference>
<evidence type="ECO:0000313" key="3">
    <source>
        <dbReference type="Proteomes" id="UP001437460"/>
    </source>
</evidence>
<dbReference type="Gene3D" id="3.30.420.10">
    <property type="entry name" value="Ribonuclease H-like superfamily/Ribonuclease H"/>
    <property type="match status" value="1"/>
</dbReference>
<dbReference type="RefSeq" id="WP_349230023.1">
    <property type="nucleotide sequence ID" value="NZ_JBBMFJ010000028.1"/>
</dbReference>
<accession>A0ABV1HNR2</accession>
<organism evidence="2 3">
    <name type="scientific">Ventrimonas faecis</name>
    <dbReference type="NCBI Taxonomy" id="3133170"/>
    <lineage>
        <taxon>Bacteria</taxon>
        <taxon>Bacillati</taxon>
        <taxon>Bacillota</taxon>
        <taxon>Clostridia</taxon>
        <taxon>Lachnospirales</taxon>
        <taxon>Lachnospiraceae</taxon>
        <taxon>Ventrimonas</taxon>
    </lineage>
</organism>
<evidence type="ECO:0000313" key="2">
    <source>
        <dbReference type="EMBL" id="MEQ2563961.1"/>
    </source>
</evidence>
<dbReference type="SUPFAM" id="SSF53098">
    <property type="entry name" value="Ribonuclease H-like"/>
    <property type="match status" value="1"/>
</dbReference>
<protein>
    <submittedName>
        <fullName evidence="2">3'-5' exonuclease</fullName>
    </submittedName>
</protein>
<sequence length="265" mass="30207">MMNEQNTATEEHGPARKIAVQEAAKQDVQISNSYIALDLETTGLNPKQDKIIEIGAVRVENGQETGRFHTMLNPHRELEERITELTGISGDMLKDAPDIVDILEEFLTFCGELPLLGHHVIFDYSFVKRAAVNQRMSFEKTGIDTLTICRRFMPAEESKRLGAACAFYGLQQESAHRALGDALDAHRLYQKLVEEHGAEVPEVFAAKPLIYKVKREQPASKKQKEDLRYLLKYHKIDLPVQIDYLSRNEISRITDKIISQYGRIR</sequence>
<keyword evidence="2" id="KW-0378">Hydrolase</keyword>
<keyword evidence="3" id="KW-1185">Reference proteome</keyword>
<dbReference type="EMBL" id="JBBMFJ010000028">
    <property type="protein sequence ID" value="MEQ2563961.1"/>
    <property type="molecule type" value="Genomic_DNA"/>
</dbReference>
<proteinExistence type="predicted"/>
<dbReference type="PANTHER" id="PTHR30231:SF41">
    <property type="entry name" value="DNA POLYMERASE III SUBUNIT EPSILON"/>
    <property type="match status" value="1"/>
</dbReference>
<feature type="domain" description="Exonuclease" evidence="1">
    <location>
        <begin position="33"/>
        <end position="198"/>
    </location>
</feature>
<dbReference type="Pfam" id="PF00929">
    <property type="entry name" value="RNase_T"/>
    <property type="match status" value="1"/>
</dbReference>
<dbReference type="CDD" id="cd06127">
    <property type="entry name" value="DEDDh"/>
    <property type="match status" value="1"/>
</dbReference>
<dbReference type="InterPro" id="IPR036397">
    <property type="entry name" value="RNaseH_sf"/>
</dbReference>
<dbReference type="NCBIfam" id="TIGR00573">
    <property type="entry name" value="dnaq"/>
    <property type="match status" value="1"/>
</dbReference>